<dbReference type="VEuPathDB" id="FungiDB:PYU1_G004423"/>
<keyword evidence="3" id="KW-0472">Membrane</keyword>
<reference evidence="5" key="1">
    <citation type="journal article" date="2010" name="Genome Biol.">
        <title>Genome sequence of the necrotrophic plant pathogen Pythium ultimum reveals original pathogenicity mechanisms and effector repertoire.</title>
        <authorList>
            <person name="Levesque C.A."/>
            <person name="Brouwer H."/>
            <person name="Cano L."/>
            <person name="Hamilton J.P."/>
            <person name="Holt C."/>
            <person name="Huitema E."/>
            <person name="Raffaele S."/>
            <person name="Robideau G.P."/>
            <person name="Thines M."/>
            <person name="Win J."/>
            <person name="Zerillo M.M."/>
            <person name="Beakes G.W."/>
            <person name="Boore J.L."/>
            <person name="Busam D."/>
            <person name="Dumas B."/>
            <person name="Ferriera S."/>
            <person name="Fuerstenberg S.I."/>
            <person name="Gachon C.M."/>
            <person name="Gaulin E."/>
            <person name="Govers F."/>
            <person name="Grenville-Briggs L."/>
            <person name="Horner N."/>
            <person name="Hostetler J."/>
            <person name="Jiang R.H."/>
            <person name="Johnson J."/>
            <person name="Krajaejun T."/>
            <person name="Lin H."/>
            <person name="Meijer H.J."/>
            <person name="Moore B."/>
            <person name="Morris P."/>
            <person name="Phuntmart V."/>
            <person name="Puiu D."/>
            <person name="Shetty J."/>
            <person name="Stajich J.E."/>
            <person name="Tripathy S."/>
            <person name="Wawra S."/>
            <person name="van West P."/>
            <person name="Whitty B.R."/>
            <person name="Coutinho P.M."/>
            <person name="Henrissat B."/>
            <person name="Martin F."/>
            <person name="Thomas P.D."/>
            <person name="Tyler B.M."/>
            <person name="De Vries R.P."/>
            <person name="Kamoun S."/>
            <person name="Yandell M."/>
            <person name="Tisserat N."/>
            <person name="Buell C.R."/>
        </authorList>
    </citation>
    <scope>NUCLEOTIDE SEQUENCE</scope>
    <source>
        <strain evidence="5">DAOM:BR144</strain>
    </source>
</reference>
<dbReference type="PANTHER" id="PTHR12187">
    <property type="entry name" value="AGAP000124-PA"/>
    <property type="match status" value="1"/>
</dbReference>
<reference evidence="4" key="3">
    <citation type="submission" date="2015-02" db="UniProtKB">
        <authorList>
            <consortium name="EnsemblProtists"/>
        </authorList>
    </citation>
    <scope>IDENTIFICATION</scope>
    <source>
        <strain evidence="4">DAOM BR144</strain>
    </source>
</reference>
<keyword evidence="3" id="KW-1133">Transmembrane helix</keyword>
<keyword evidence="1" id="KW-0378">Hydrolase</keyword>
<dbReference type="EnsemblProtists" id="PYU1_T004433">
    <property type="protein sequence ID" value="PYU1_T004433"/>
    <property type="gene ID" value="PYU1_G004423"/>
</dbReference>
<feature type="transmembrane region" description="Helical" evidence="3">
    <location>
        <begin position="150"/>
        <end position="175"/>
    </location>
</feature>
<dbReference type="HOGENOM" id="CLU_002388_0_0_1"/>
<dbReference type="eggNOG" id="KOG4428">
    <property type="taxonomic scope" value="Eukaryota"/>
</dbReference>
<dbReference type="InParanoid" id="K3WHJ1"/>
<dbReference type="OMA" id="GEDEYHE"/>
<reference evidence="5" key="2">
    <citation type="submission" date="2010-04" db="EMBL/GenBank/DDBJ databases">
        <authorList>
            <person name="Buell R."/>
            <person name="Hamilton J."/>
            <person name="Hostetler J."/>
        </authorList>
    </citation>
    <scope>NUCLEOTIDE SEQUENCE [LARGE SCALE GENOMIC DNA]</scope>
    <source>
        <strain evidence="5">DAOM:BR144</strain>
    </source>
</reference>
<dbReference type="InterPro" id="IPR039034">
    <property type="entry name" value="INPP4"/>
</dbReference>
<evidence type="ECO:0008006" key="6">
    <source>
        <dbReference type="Google" id="ProtNLM"/>
    </source>
</evidence>
<dbReference type="STRING" id="431595.K3WHJ1"/>
<dbReference type="AlphaFoldDB" id="K3WHJ1"/>
<dbReference type="GO" id="GO:0016316">
    <property type="term" value="F:phosphatidylinositol-3,4-bisphosphate 4-phosphatase activity"/>
    <property type="evidence" value="ECO:0007669"/>
    <property type="project" value="InterPro"/>
</dbReference>
<sequence>MKDGNPFINLYSLPGDAHLEIQSVNETYFCIGKLLPTGAGTNTSWEINSDFTFQLQIAGIMWSQSSVVANTTRRFPLPKWFSWIKTRYKEATVHSCFRMNQHNGIAFSGSSFFNDMTSIMVLLVLILGIIGNAIWIHVSSDALTTNSSHIYYVLRQITMCCTWTMMVSVCFHWLLVLSESLRKMRRVYVLLAYIVVNGGYYTYVLYSMITLTDFFKCTYNDYLKNPRYTKRLCDSDYCPDLQPYQWKYATEEVCKYVHDSSWYFPGVYGGEIMIFATGIVLLILGAYVIRRGSRFLVLQWNPRLHGMNWNPSLHVKERTVTKDNLGEKGWADGKMENLSETWTGISNFPDTEYAPIGAESIDGNQNILALSIQLAWHRHFANRGSIFARATNFQQKIFFDATGRASSACASIWDGTGATNASSTSEILAADEMNLIARDGSHRRYMANAAFSDIPESPSPSDSEPPQLRIKSMTVSTRTLKENNGFYITKSFQFAEGNDMVVEDMTESVFTNEIPRQYLELLRTERADDLAHARADLADFETKCKTGLVGGLYDNLIDQIQGENDQTVVQSWLQDRVQRRRMYVDALRECHQVCIDRAEAGVNFKASTEKKSLVLRFLPINLHVQDMWVGPTADLRSQRTRRTSPNVKAYPTITVGAFAAHCYKFRHAGSILSLRSKLQKRTLSRLHSDQSDRGGSGVDNDQMDWTKAEVRSHDEILWQLTTRMDMCVSQALTALVTSFCRCLELALQHPTDRQFLQLIDSIGFLFQVESLLSTQGKEIGMLEDFSGSVEAMKNVSFILDTSPPRHLPSTLNLHLKNTNLPSVVSVRVSKGAASGAYIVVVGIRCKEEVLAHLPKNLRNGGSISVTPVMFTQGINEMQTLANNASGKKTNLQDTINQKSFRVLAAYIDKYTMLATKQPDAVPTPVSTILPLLVSLEERIKAAKKQVVKTKQTKIIQESSRLCRLLGAGRVTSCKSAKDRTGMSVTLEQIQLLSEHHGLPQEFVIRTVSTMRSNGVRLENAFKNTGKRQYAFNALQRSLLPEEYKCPEGTYGRGQVS</sequence>
<keyword evidence="3" id="KW-0812">Transmembrane</keyword>
<proteinExistence type="predicted"/>
<keyword evidence="5" id="KW-1185">Reference proteome</keyword>
<dbReference type="EMBL" id="GL376631">
    <property type="status" value="NOT_ANNOTATED_CDS"/>
    <property type="molecule type" value="Genomic_DNA"/>
</dbReference>
<feature type="transmembrane region" description="Helical" evidence="3">
    <location>
        <begin position="187"/>
        <end position="206"/>
    </location>
</feature>
<name>K3WHJ1_GLOUD</name>
<evidence type="ECO:0000256" key="2">
    <source>
        <dbReference type="ARBA" id="ARBA00023098"/>
    </source>
</evidence>
<protein>
    <recommendedName>
        <fullName evidence="6">Inositol-3,4-bisphosphate 4-phosphatase</fullName>
    </recommendedName>
</protein>
<organism evidence="4 5">
    <name type="scientific">Globisporangium ultimum (strain ATCC 200006 / CBS 805.95 / DAOM BR144)</name>
    <name type="common">Pythium ultimum</name>
    <dbReference type="NCBI Taxonomy" id="431595"/>
    <lineage>
        <taxon>Eukaryota</taxon>
        <taxon>Sar</taxon>
        <taxon>Stramenopiles</taxon>
        <taxon>Oomycota</taxon>
        <taxon>Peronosporomycetes</taxon>
        <taxon>Pythiales</taxon>
        <taxon>Pythiaceae</taxon>
        <taxon>Globisporangium</taxon>
    </lineage>
</organism>
<dbReference type="Proteomes" id="UP000019132">
    <property type="component" value="Unassembled WGS sequence"/>
</dbReference>
<dbReference type="GO" id="GO:0005737">
    <property type="term" value="C:cytoplasm"/>
    <property type="evidence" value="ECO:0007669"/>
    <property type="project" value="TreeGrafter"/>
</dbReference>
<dbReference type="PANTHER" id="PTHR12187:SF11">
    <property type="entry name" value="PHOSPHATIDYLINOSITOL-3,4-BISPHOSPHATE 4-PHOSPHATASE"/>
    <property type="match status" value="1"/>
</dbReference>
<keyword evidence="2" id="KW-0443">Lipid metabolism</keyword>
<feature type="transmembrane region" description="Helical" evidence="3">
    <location>
        <begin position="272"/>
        <end position="289"/>
    </location>
</feature>
<feature type="transmembrane region" description="Helical" evidence="3">
    <location>
        <begin position="119"/>
        <end position="138"/>
    </location>
</feature>
<evidence type="ECO:0000313" key="4">
    <source>
        <dbReference type="EnsemblProtists" id="PYU1_T004433"/>
    </source>
</evidence>
<accession>K3WHJ1</accession>
<evidence type="ECO:0000256" key="3">
    <source>
        <dbReference type="SAM" id="Phobius"/>
    </source>
</evidence>
<evidence type="ECO:0000313" key="5">
    <source>
        <dbReference type="Proteomes" id="UP000019132"/>
    </source>
</evidence>
<evidence type="ECO:0000256" key="1">
    <source>
        <dbReference type="ARBA" id="ARBA00022801"/>
    </source>
</evidence>